<evidence type="ECO:0000256" key="2">
    <source>
        <dbReference type="ARBA" id="ARBA00006299"/>
    </source>
</evidence>
<keyword evidence="5" id="KW-0256">Endoplasmic reticulum</keyword>
<evidence type="ECO:0000313" key="11">
    <source>
        <dbReference type="EMBL" id="KAH9424192.1"/>
    </source>
</evidence>
<keyword evidence="3" id="KW-0597">Phosphoprotein</keyword>
<keyword evidence="7" id="KW-0072">Autophagy</keyword>
<evidence type="ECO:0000259" key="10">
    <source>
        <dbReference type="Pfam" id="PF24456"/>
    </source>
</evidence>
<feature type="transmembrane region" description="Helical" evidence="9">
    <location>
        <begin position="80"/>
        <end position="97"/>
    </location>
</feature>
<dbReference type="Proteomes" id="UP000887458">
    <property type="component" value="Unassembled WGS sequence"/>
</dbReference>
<keyword evidence="4 9" id="KW-0812">Transmembrane</keyword>
<gene>
    <name evidence="11" type="ORF">DERP_004374</name>
</gene>
<evidence type="ECO:0000256" key="3">
    <source>
        <dbReference type="ARBA" id="ARBA00022553"/>
    </source>
</evidence>
<name>A0ABQ8JNK0_DERPT</name>
<organism evidence="11 12">
    <name type="scientific">Dermatophagoides pteronyssinus</name>
    <name type="common">European house dust mite</name>
    <dbReference type="NCBI Taxonomy" id="6956"/>
    <lineage>
        <taxon>Eukaryota</taxon>
        <taxon>Metazoa</taxon>
        <taxon>Ecdysozoa</taxon>
        <taxon>Arthropoda</taxon>
        <taxon>Chelicerata</taxon>
        <taxon>Arachnida</taxon>
        <taxon>Acari</taxon>
        <taxon>Acariformes</taxon>
        <taxon>Sarcoptiformes</taxon>
        <taxon>Astigmata</taxon>
        <taxon>Psoroptidia</taxon>
        <taxon>Analgoidea</taxon>
        <taxon>Pyroglyphidae</taxon>
        <taxon>Dermatophagoidinae</taxon>
        <taxon>Dermatophagoides</taxon>
    </lineage>
</organism>
<evidence type="ECO:0000256" key="9">
    <source>
        <dbReference type="SAM" id="Phobius"/>
    </source>
</evidence>
<dbReference type="InterPro" id="IPR043384">
    <property type="entry name" value="RETREG1/3"/>
</dbReference>
<feature type="transmembrane region" description="Helical" evidence="9">
    <location>
        <begin position="199"/>
        <end position="220"/>
    </location>
</feature>
<comment type="similarity">
    <text evidence="2">Belongs to the RETREG family.</text>
</comment>
<reference evidence="11 12" key="2">
    <citation type="journal article" date="2022" name="Mol. Biol. Evol.">
        <title>Comparative Genomics Reveals Insights into the Divergent Evolution of Astigmatic Mites and Household Pest Adaptations.</title>
        <authorList>
            <person name="Xiong Q."/>
            <person name="Wan A.T."/>
            <person name="Liu X."/>
            <person name="Fung C.S."/>
            <person name="Xiao X."/>
            <person name="Malainual N."/>
            <person name="Hou J."/>
            <person name="Wang L."/>
            <person name="Wang M."/>
            <person name="Yang K.Y."/>
            <person name="Cui Y."/>
            <person name="Leung E.L."/>
            <person name="Nong W."/>
            <person name="Shin S.K."/>
            <person name="Au S.W."/>
            <person name="Jeong K.Y."/>
            <person name="Chew F.T."/>
            <person name="Hui J.H."/>
            <person name="Leung T.F."/>
            <person name="Tungtrongchitr A."/>
            <person name="Zhong N."/>
            <person name="Liu Z."/>
            <person name="Tsui S.K."/>
        </authorList>
    </citation>
    <scope>NUCLEOTIDE SEQUENCE [LARGE SCALE GENOMIC DNA]</scope>
    <source>
        <strain evidence="11">Derp</strain>
    </source>
</reference>
<dbReference type="Pfam" id="PF24456">
    <property type="entry name" value="RHD_RETREG1-3"/>
    <property type="match status" value="1"/>
</dbReference>
<keyword evidence="6 9" id="KW-1133">Transmembrane helix</keyword>
<evidence type="ECO:0000256" key="1">
    <source>
        <dbReference type="ARBA" id="ARBA00004477"/>
    </source>
</evidence>
<dbReference type="PANTHER" id="PTHR28659">
    <property type="entry name" value="RETICULON-LIKE PROTEIN"/>
    <property type="match status" value="1"/>
</dbReference>
<feature type="transmembrane region" description="Helical" evidence="9">
    <location>
        <begin position="176"/>
        <end position="193"/>
    </location>
</feature>
<evidence type="ECO:0000313" key="12">
    <source>
        <dbReference type="Proteomes" id="UP000887458"/>
    </source>
</evidence>
<dbReference type="PANTHER" id="PTHR28659:SF2">
    <property type="entry name" value="RETICULON-LIKE PROTEIN"/>
    <property type="match status" value="1"/>
</dbReference>
<comment type="caution">
    <text evidence="11">The sequence shown here is derived from an EMBL/GenBank/DDBJ whole genome shotgun (WGS) entry which is preliminary data.</text>
</comment>
<evidence type="ECO:0000256" key="6">
    <source>
        <dbReference type="ARBA" id="ARBA00022989"/>
    </source>
</evidence>
<sequence length="330" mass="38353">MEVKNLINKKIENFVHRINLSSVQSFFGVNLFRNHIPSLNNDENQNSQQSPPPFSLISNFESQLIALQGILIWEKPRDSILALIFFTCFYWMFVLLQPRLISVVATLAFCYHFYEMWIRFVWPEIRAPTVPIKESWTTVNPNVMCVPEIRLCFARIKKSIINVIERIIEFRRKSHGIFCCYSVLFFLCFYYIGHFIPGVLITYLTAIILFLTPGFLAHIAPKNTLTTIVFNNNGDDEHYQNEGQQLNDDNNDEHQLQQLKNISSKYSNNLNDNNLELLSSTTSKKNLLFGFMINDDDDDETNENHFDESTSESITDSDFVLISDSELNDM</sequence>
<feature type="domain" description="RETREG1-3/ARL6IP-like N-terminal reticulon-homology" evidence="10">
    <location>
        <begin position="59"/>
        <end position="218"/>
    </location>
</feature>
<protein>
    <recommendedName>
        <fullName evidence="10">RETREG1-3/ARL6IP-like N-terminal reticulon-homology domain-containing protein</fullName>
    </recommendedName>
</protein>
<evidence type="ECO:0000256" key="4">
    <source>
        <dbReference type="ARBA" id="ARBA00022692"/>
    </source>
</evidence>
<keyword evidence="8 9" id="KW-0472">Membrane</keyword>
<accession>A0ABQ8JNK0</accession>
<proteinExistence type="inferred from homology"/>
<evidence type="ECO:0000256" key="5">
    <source>
        <dbReference type="ARBA" id="ARBA00022824"/>
    </source>
</evidence>
<keyword evidence="12" id="KW-1185">Reference proteome</keyword>
<dbReference type="EMBL" id="NJHN03000029">
    <property type="protein sequence ID" value="KAH9424192.1"/>
    <property type="molecule type" value="Genomic_DNA"/>
</dbReference>
<comment type="subcellular location">
    <subcellularLocation>
        <location evidence="1">Endoplasmic reticulum membrane</location>
        <topology evidence="1">Multi-pass membrane protein</topology>
    </subcellularLocation>
</comment>
<evidence type="ECO:0000256" key="7">
    <source>
        <dbReference type="ARBA" id="ARBA00023006"/>
    </source>
</evidence>
<evidence type="ECO:0000256" key="8">
    <source>
        <dbReference type="ARBA" id="ARBA00023136"/>
    </source>
</evidence>
<feature type="transmembrane region" description="Helical" evidence="9">
    <location>
        <begin position="103"/>
        <end position="122"/>
    </location>
</feature>
<dbReference type="InterPro" id="IPR057282">
    <property type="entry name" value="RETREG1-3-like_RHD"/>
</dbReference>
<reference evidence="11 12" key="1">
    <citation type="journal article" date="2018" name="J. Allergy Clin. Immunol.">
        <title>High-quality assembly of Dermatophagoides pteronyssinus genome and transcriptome reveals a wide range of novel allergens.</title>
        <authorList>
            <person name="Liu X.Y."/>
            <person name="Yang K.Y."/>
            <person name="Wang M.Q."/>
            <person name="Kwok J.S."/>
            <person name="Zeng X."/>
            <person name="Yang Z."/>
            <person name="Xiao X.J."/>
            <person name="Lau C.P."/>
            <person name="Li Y."/>
            <person name="Huang Z.M."/>
            <person name="Ba J.G."/>
            <person name="Yim A.K."/>
            <person name="Ouyang C.Y."/>
            <person name="Ngai S.M."/>
            <person name="Chan T.F."/>
            <person name="Leung E.L."/>
            <person name="Liu L."/>
            <person name="Liu Z.G."/>
            <person name="Tsui S.K."/>
        </authorList>
    </citation>
    <scope>NUCLEOTIDE SEQUENCE [LARGE SCALE GENOMIC DNA]</scope>
    <source>
        <strain evidence="11">Derp</strain>
    </source>
</reference>